<name>A0A4Y2L1L8_ARAVE</name>
<comment type="caution">
    <text evidence="1">The sequence shown here is derived from an EMBL/GenBank/DDBJ whole genome shotgun (WGS) entry which is preliminary data.</text>
</comment>
<evidence type="ECO:0000313" key="2">
    <source>
        <dbReference type="Proteomes" id="UP000499080"/>
    </source>
</evidence>
<evidence type="ECO:0000313" key="1">
    <source>
        <dbReference type="EMBL" id="GBN08495.1"/>
    </source>
</evidence>
<reference evidence="1 2" key="1">
    <citation type="journal article" date="2019" name="Sci. Rep.">
        <title>Orb-weaving spider Araneus ventricosus genome elucidates the spidroin gene catalogue.</title>
        <authorList>
            <person name="Kono N."/>
            <person name="Nakamura H."/>
            <person name="Ohtoshi R."/>
            <person name="Moran D.A.P."/>
            <person name="Shinohara A."/>
            <person name="Yoshida Y."/>
            <person name="Fujiwara M."/>
            <person name="Mori M."/>
            <person name="Tomita M."/>
            <person name="Arakawa K."/>
        </authorList>
    </citation>
    <scope>NUCLEOTIDE SEQUENCE [LARGE SCALE GENOMIC DNA]</scope>
</reference>
<proteinExistence type="predicted"/>
<sequence>MQVSSGTKKTILWPDVFQSRISTSYGLQLKISLHNFKSIQEIKPTLRTEEVNTMQLLVIFHPSKPYPDSNFSLQQICSRLALQICKVTANLSRQECKCEISLQQVNTSFEVTMGRTCSKFSADLHCKLIANYSKNRYTQPGIELATYRMVA</sequence>
<gene>
    <name evidence="1" type="ORF">AVEN_176643_1</name>
</gene>
<accession>A0A4Y2L1L8</accession>
<keyword evidence="2" id="KW-1185">Reference proteome</keyword>
<dbReference type="AlphaFoldDB" id="A0A4Y2L1L8"/>
<dbReference type="Proteomes" id="UP000499080">
    <property type="component" value="Unassembled WGS sequence"/>
</dbReference>
<dbReference type="EMBL" id="BGPR01005267">
    <property type="protein sequence ID" value="GBN08495.1"/>
    <property type="molecule type" value="Genomic_DNA"/>
</dbReference>
<organism evidence="1 2">
    <name type="scientific">Araneus ventricosus</name>
    <name type="common">Orbweaver spider</name>
    <name type="synonym">Epeira ventricosa</name>
    <dbReference type="NCBI Taxonomy" id="182803"/>
    <lineage>
        <taxon>Eukaryota</taxon>
        <taxon>Metazoa</taxon>
        <taxon>Ecdysozoa</taxon>
        <taxon>Arthropoda</taxon>
        <taxon>Chelicerata</taxon>
        <taxon>Arachnida</taxon>
        <taxon>Araneae</taxon>
        <taxon>Araneomorphae</taxon>
        <taxon>Entelegynae</taxon>
        <taxon>Araneoidea</taxon>
        <taxon>Araneidae</taxon>
        <taxon>Araneus</taxon>
    </lineage>
</organism>
<protein>
    <submittedName>
        <fullName evidence="1">Uncharacterized protein</fullName>
    </submittedName>
</protein>